<accession>A0AA40RXD3</accession>
<dbReference type="InterPro" id="IPR011708">
    <property type="entry name" value="DNA_pol3_alpha_NTPase_dom"/>
</dbReference>
<dbReference type="InterPro" id="IPR004805">
    <property type="entry name" value="DnaE2/DnaE/PolC"/>
</dbReference>
<dbReference type="InterPro" id="IPR041931">
    <property type="entry name" value="DNA_pol3_alpha_thumb_dom"/>
</dbReference>
<feature type="non-terminal residue" evidence="2">
    <location>
        <position position="1"/>
    </location>
</feature>
<evidence type="ECO:0000313" key="3">
    <source>
        <dbReference type="Proteomes" id="UP001138621"/>
    </source>
</evidence>
<dbReference type="Pfam" id="PF07733">
    <property type="entry name" value="DNA_pol3_alpha"/>
    <property type="match status" value="1"/>
</dbReference>
<dbReference type="AlphaFoldDB" id="A0AA40RXD3"/>
<feature type="domain" description="Bacterial DNA polymerase III alpha subunit NTPase" evidence="1">
    <location>
        <begin position="4"/>
        <end position="153"/>
    </location>
</feature>
<dbReference type="Gene3D" id="1.10.10.1600">
    <property type="entry name" value="Bacterial DNA polymerase III alpha subunit, thumb domain"/>
    <property type="match status" value="1"/>
</dbReference>
<proteinExistence type="predicted"/>
<sequence>ITSQQHAQYLERLHNELAIINKLGFNDYFLIVWDIVNFAKQNHIQLGAGRGSAAGSLVAFSLGITDIDPVKFGLLFERFLNAERVQMPDIDIDWPDNRREDILAYLHQKYGQRNFAQIITFGTLAAKQALRDTARVFGVSQTMMSRISNAVPQGK</sequence>
<gene>
    <name evidence="2" type="ORF">G7024_25260</name>
</gene>
<protein>
    <submittedName>
        <fullName evidence="2">DNA polymerase III subunit alpha</fullName>
    </submittedName>
</protein>
<name>A0AA40RXD3_STUST</name>
<comment type="caution">
    <text evidence="2">The sequence shown here is derived from an EMBL/GenBank/DDBJ whole genome shotgun (WGS) entry which is preliminary data.</text>
</comment>
<dbReference type="GO" id="GO:0008408">
    <property type="term" value="F:3'-5' exonuclease activity"/>
    <property type="evidence" value="ECO:0007669"/>
    <property type="project" value="InterPro"/>
</dbReference>
<evidence type="ECO:0000259" key="1">
    <source>
        <dbReference type="Pfam" id="PF07733"/>
    </source>
</evidence>
<dbReference type="Proteomes" id="UP001138621">
    <property type="component" value="Unassembled WGS sequence"/>
</dbReference>
<evidence type="ECO:0000313" key="2">
    <source>
        <dbReference type="EMBL" id="MBA1307657.1"/>
    </source>
</evidence>
<dbReference type="PANTHER" id="PTHR32294">
    <property type="entry name" value="DNA POLYMERASE III SUBUNIT ALPHA"/>
    <property type="match status" value="1"/>
</dbReference>
<dbReference type="PANTHER" id="PTHR32294:SF0">
    <property type="entry name" value="DNA POLYMERASE III SUBUNIT ALPHA"/>
    <property type="match status" value="1"/>
</dbReference>
<dbReference type="GO" id="GO:0006260">
    <property type="term" value="P:DNA replication"/>
    <property type="evidence" value="ECO:0007669"/>
    <property type="project" value="InterPro"/>
</dbReference>
<feature type="non-terminal residue" evidence="2">
    <location>
        <position position="155"/>
    </location>
</feature>
<organism evidence="2 3">
    <name type="scientific">Stutzerimonas stutzeri</name>
    <name type="common">Pseudomonas stutzeri</name>
    <dbReference type="NCBI Taxonomy" id="316"/>
    <lineage>
        <taxon>Bacteria</taxon>
        <taxon>Pseudomonadati</taxon>
        <taxon>Pseudomonadota</taxon>
        <taxon>Gammaproteobacteria</taxon>
        <taxon>Pseudomonadales</taxon>
        <taxon>Pseudomonadaceae</taxon>
        <taxon>Stutzerimonas</taxon>
    </lineage>
</organism>
<reference evidence="2" key="1">
    <citation type="submission" date="2020-02" db="EMBL/GenBank/DDBJ databases">
        <title>Synteny-based analysis reveals conserved mechanism for high triclosan tolerance in Pseudomonas, as well as instances of horizontal transfer.</title>
        <authorList>
            <person name="Mcfarland A.G."/>
            <person name="Bertucci H.K."/>
            <person name="Litmann E."/>
            <person name="Shen J."/>
            <person name="Huttenhower C."/>
            <person name="Hartmann E.M."/>
        </authorList>
    </citation>
    <scope>NUCLEOTIDE SEQUENCE</scope>
    <source>
        <strain evidence="2">109A1</strain>
    </source>
</reference>
<dbReference type="EMBL" id="JAAMRD010000223">
    <property type="protein sequence ID" value="MBA1307657.1"/>
    <property type="molecule type" value="Genomic_DNA"/>
</dbReference>